<proteinExistence type="predicted"/>
<dbReference type="EMBL" id="BTSY01000006">
    <property type="protein sequence ID" value="GMT31881.1"/>
    <property type="molecule type" value="Genomic_DNA"/>
</dbReference>
<evidence type="ECO:0000259" key="1">
    <source>
        <dbReference type="Pfam" id="PF20256"/>
    </source>
</evidence>
<dbReference type="PANTHER" id="PTHR11908">
    <property type="entry name" value="XANTHINE DEHYDROGENASE"/>
    <property type="match status" value="1"/>
</dbReference>
<comment type="caution">
    <text evidence="2">The sequence shown here is derived from an EMBL/GenBank/DDBJ whole genome shotgun (WGS) entry which is preliminary data.</text>
</comment>
<accession>A0AAV5WLP3</accession>
<gene>
    <name evidence="2" type="ORF">PFISCL1PPCAC_23178</name>
</gene>
<dbReference type="InterPro" id="IPR037165">
    <property type="entry name" value="AldOxase/xan_DH_Mopterin-bd_sf"/>
</dbReference>
<dbReference type="InterPro" id="IPR016208">
    <property type="entry name" value="Ald_Oxase/xanthine_DH-like"/>
</dbReference>
<organism evidence="2 3">
    <name type="scientific">Pristionchus fissidentatus</name>
    <dbReference type="NCBI Taxonomy" id="1538716"/>
    <lineage>
        <taxon>Eukaryota</taxon>
        <taxon>Metazoa</taxon>
        <taxon>Ecdysozoa</taxon>
        <taxon>Nematoda</taxon>
        <taxon>Chromadorea</taxon>
        <taxon>Rhabditida</taxon>
        <taxon>Rhabditina</taxon>
        <taxon>Diplogasteromorpha</taxon>
        <taxon>Diplogasteroidea</taxon>
        <taxon>Neodiplogasteridae</taxon>
        <taxon>Pristionchus</taxon>
    </lineage>
</organism>
<dbReference type="PANTHER" id="PTHR11908:SF139">
    <property type="entry name" value="XANTHINE DEHYDROGENASE-RELATED"/>
    <property type="match status" value="1"/>
</dbReference>
<dbReference type="SUPFAM" id="SSF56003">
    <property type="entry name" value="Molybdenum cofactor-binding domain"/>
    <property type="match status" value="1"/>
</dbReference>
<name>A0AAV5WLP3_9BILA</name>
<dbReference type="GO" id="GO:0016491">
    <property type="term" value="F:oxidoreductase activity"/>
    <property type="evidence" value="ECO:0007669"/>
    <property type="project" value="InterPro"/>
</dbReference>
<feature type="non-terminal residue" evidence="2">
    <location>
        <position position="201"/>
    </location>
</feature>
<reference evidence="2" key="1">
    <citation type="submission" date="2023-10" db="EMBL/GenBank/DDBJ databases">
        <title>Genome assembly of Pristionchus species.</title>
        <authorList>
            <person name="Yoshida K."/>
            <person name="Sommer R.J."/>
        </authorList>
    </citation>
    <scope>NUCLEOTIDE SEQUENCE</scope>
    <source>
        <strain evidence="2">RS5133</strain>
    </source>
</reference>
<dbReference type="Pfam" id="PF20256">
    <property type="entry name" value="MoCoBD_2"/>
    <property type="match status" value="1"/>
</dbReference>
<dbReference type="AlphaFoldDB" id="A0AAV5WLP3"/>
<keyword evidence="3" id="KW-1185">Reference proteome</keyword>
<dbReference type="InterPro" id="IPR046867">
    <property type="entry name" value="AldOxase/xan_DH_MoCoBD2"/>
</dbReference>
<dbReference type="Gene3D" id="3.30.365.10">
    <property type="entry name" value="Aldehyde oxidase/xanthine dehydrogenase, molybdopterin binding domain"/>
    <property type="match status" value="1"/>
</dbReference>
<sequence>MQKCGGDYTKVLALMSAFLAKVPLQASETVTVERKAHNMPETDHQYFTTGAACVVVELDSMTGEHKLKSVDIVMDVGDSINPAVDIGQIEGGFMQGYGLITSEELEYDDVGTLFNASMYGYKIPTVHMVPERFRVKLLDKGKNYPGQIYRSKGIGEPPLLLATATHSALRMAIDAYRPTSDFKQLSSPLTAKRILAACNGK</sequence>
<protein>
    <recommendedName>
        <fullName evidence="1">Aldehyde oxidase/xanthine dehydrogenase second molybdopterin binding domain-containing protein</fullName>
    </recommendedName>
</protein>
<dbReference type="GO" id="GO:0005506">
    <property type="term" value="F:iron ion binding"/>
    <property type="evidence" value="ECO:0007669"/>
    <property type="project" value="InterPro"/>
</dbReference>
<feature type="domain" description="Aldehyde oxidase/xanthine dehydrogenase second molybdopterin binding" evidence="1">
    <location>
        <begin position="15"/>
        <end position="130"/>
    </location>
</feature>
<dbReference type="Proteomes" id="UP001432322">
    <property type="component" value="Unassembled WGS sequence"/>
</dbReference>
<evidence type="ECO:0000313" key="3">
    <source>
        <dbReference type="Proteomes" id="UP001432322"/>
    </source>
</evidence>
<evidence type="ECO:0000313" key="2">
    <source>
        <dbReference type="EMBL" id="GMT31881.1"/>
    </source>
</evidence>